<evidence type="ECO:0000256" key="1">
    <source>
        <dbReference type="SAM" id="MobiDB-lite"/>
    </source>
</evidence>
<feature type="region of interest" description="Disordered" evidence="1">
    <location>
        <begin position="35"/>
        <end position="55"/>
    </location>
</feature>
<protein>
    <submittedName>
        <fullName evidence="4">Uncharacterized protein</fullName>
    </submittedName>
</protein>
<dbReference type="Proteomes" id="UP000093159">
    <property type="component" value="Unassembled WGS sequence"/>
</dbReference>
<gene>
    <name evidence="3" type="ORF">AAX28_00453</name>
    <name evidence="4" type="ORF">APORC_0909</name>
</gene>
<keyword evidence="5" id="KW-1185">Reference proteome</keyword>
<evidence type="ECO:0000313" key="5">
    <source>
        <dbReference type="Proteomes" id="UP000093159"/>
    </source>
</evidence>
<accession>A0A1C0AZD7</accession>
<keyword evidence="2" id="KW-1133">Transmembrane helix</keyword>
<dbReference type="AlphaFoldDB" id="A0A1C0AZD7"/>
<dbReference type="EMBL" id="LDIR01000001">
    <property type="protein sequence ID" value="OCL92913.1"/>
    <property type="molecule type" value="Genomic_DNA"/>
</dbReference>
<feature type="transmembrane region" description="Helical" evidence="2">
    <location>
        <begin position="6"/>
        <end position="25"/>
    </location>
</feature>
<evidence type="ECO:0000313" key="3">
    <source>
        <dbReference type="EMBL" id="OCL92913.1"/>
    </source>
</evidence>
<evidence type="ECO:0000256" key="2">
    <source>
        <dbReference type="SAM" id="Phobius"/>
    </source>
</evidence>
<dbReference type="Proteomes" id="UP000322644">
    <property type="component" value="Chromosome"/>
</dbReference>
<dbReference type="RefSeq" id="WP_165596016.1">
    <property type="nucleotide sequence ID" value="NZ_CP036246.2"/>
</dbReference>
<evidence type="ECO:0000313" key="4">
    <source>
        <dbReference type="EMBL" id="QEP40511.1"/>
    </source>
</evidence>
<dbReference type="EMBL" id="CP036246">
    <property type="protein sequence ID" value="QEP40511.1"/>
    <property type="molecule type" value="Genomic_DNA"/>
</dbReference>
<name>A0A1C0AZD7_9BACT</name>
<organism evidence="4 6">
    <name type="scientific">Arcobacter porcinus</name>
    <dbReference type="NCBI Taxonomy" id="1935204"/>
    <lineage>
        <taxon>Bacteria</taxon>
        <taxon>Pseudomonadati</taxon>
        <taxon>Campylobacterota</taxon>
        <taxon>Epsilonproteobacteria</taxon>
        <taxon>Campylobacterales</taxon>
        <taxon>Arcobacteraceae</taxon>
        <taxon>Arcobacter</taxon>
    </lineage>
</organism>
<reference evidence="3 5" key="1">
    <citation type="submission" date="2015-05" db="EMBL/GenBank/DDBJ databases">
        <authorList>
            <person name="Rovetto F."/>
            <person name="Cocolin L."/>
            <person name="Illeghems K."/>
            <person name="Van Nieuwerburgh F."/>
            <person name="Houf K."/>
        </authorList>
    </citation>
    <scope>NUCLEOTIDE SEQUENCE [LARGE SCALE GENOMIC DNA]</scope>
    <source>
        <strain evidence="3 5">117434</strain>
    </source>
</reference>
<evidence type="ECO:0000313" key="6">
    <source>
        <dbReference type="Proteomes" id="UP000322644"/>
    </source>
</evidence>
<sequence length="55" mass="6743">MKEILDFVILSLFIFMLAMFIINFNRQQIKKHVDRLEESERKKEEENQNKDKQDA</sequence>
<dbReference type="KEGG" id="apoc:APORC_0909"/>
<reference evidence="4 6" key="3">
    <citation type="submission" date="2019-09" db="EMBL/GenBank/DDBJ databases">
        <title>Taxonomic note: a critical rebuttal of the proposed division of the genus Arcobacter into six genera, emended descriptions of Arcobacter anaerophilus and the genus Arcobacter, and an assessment of genus-level boundaries for Epsilonproteobacteria using in silico genomic comparator tools.</title>
        <authorList>
            <person name="On S.L.W."/>
            <person name="Miller W.G."/>
            <person name="Biggs P."/>
            <person name="Cornelius A."/>
            <person name="Vandamme P."/>
        </authorList>
    </citation>
    <scope>NUCLEOTIDE SEQUENCE [LARGE SCALE GENOMIC DNA]</scope>
    <source>
        <strain evidence="4 6">CCUG 56899</strain>
    </source>
</reference>
<keyword evidence="2" id="KW-0472">Membrane</keyword>
<keyword evidence="2" id="KW-0812">Transmembrane</keyword>
<proteinExistence type="predicted"/>
<reference evidence="4 6" key="2">
    <citation type="submission" date="2019-09" db="EMBL/GenBank/DDBJ databases">
        <title>Complete genome sequencing of four Arcobacter species reveals a diverse suite of mobile elements.</title>
        <authorList>
            <person name="Miller W.G."/>
            <person name="Yee E."/>
            <person name="Bono J.L."/>
        </authorList>
    </citation>
    <scope>NUCLEOTIDE SEQUENCE [LARGE SCALE GENOMIC DNA]</scope>
    <source>
        <strain evidence="4 6">CCUG 56899</strain>
    </source>
</reference>